<keyword evidence="5 9" id="KW-0812">Transmembrane</keyword>
<keyword evidence="3" id="KW-1003">Cell membrane</keyword>
<organism evidence="11 12">
    <name type="scientific">Flavimaricola marinus</name>
    <dbReference type="NCBI Taxonomy" id="1819565"/>
    <lineage>
        <taxon>Bacteria</taxon>
        <taxon>Pseudomonadati</taxon>
        <taxon>Pseudomonadota</taxon>
        <taxon>Alphaproteobacteria</taxon>
        <taxon>Rhodobacterales</taxon>
        <taxon>Paracoccaceae</taxon>
        <taxon>Flavimaricola</taxon>
    </lineage>
</organism>
<feature type="transmembrane region" description="Helical" evidence="9">
    <location>
        <begin position="71"/>
        <end position="92"/>
    </location>
</feature>
<dbReference type="Pfam" id="PF04290">
    <property type="entry name" value="DctQ"/>
    <property type="match status" value="1"/>
</dbReference>
<feature type="transmembrane region" description="Helical" evidence="9">
    <location>
        <begin position="40"/>
        <end position="65"/>
    </location>
</feature>
<evidence type="ECO:0000256" key="5">
    <source>
        <dbReference type="ARBA" id="ARBA00022692"/>
    </source>
</evidence>
<proteinExistence type="inferred from homology"/>
<feature type="domain" description="Tripartite ATP-independent periplasmic transporters DctQ component" evidence="10">
    <location>
        <begin position="52"/>
        <end position="182"/>
    </location>
</feature>
<name>A0A238LL86_9RHOB</name>
<keyword evidence="6 9" id="KW-1133">Transmembrane helix</keyword>
<gene>
    <name evidence="11" type="ORF">LOM8899_04478</name>
</gene>
<evidence type="ECO:0000313" key="11">
    <source>
        <dbReference type="EMBL" id="SMY10303.1"/>
    </source>
</evidence>
<evidence type="ECO:0000256" key="6">
    <source>
        <dbReference type="ARBA" id="ARBA00022989"/>
    </source>
</evidence>
<evidence type="ECO:0000256" key="4">
    <source>
        <dbReference type="ARBA" id="ARBA00022519"/>
    </source>
</evidence>
<protein>
    <recommendedName>
        <fullName evidence="9">TRAP transporter small permease protein</fullName>
    </recommendedName>
</protein>
<evidence type="ECO:0000256" key="3">
    <source>
        <dbReference type="ARBA" id="ARBA00022475"/>
    </source>
</evidence>
<dbReference type="Proteomes" id="UP000201613">
    <property type="component" value="Unassembled WGS sequence"/>
</dbReference>
<comment type="subunit">
    <text evidence="9">The complex comprises the extracytoplasmic solute receptor protein and the two transmembrane proteins.</text>
</comment>
<dbReference type="AlphaFoldDB" id="A0A238LL86"/>
<dbReference type="GO" id="GO:0015740">
    <property type="term" value="P:C4-dicarboxylate transport"/>
    <property type="evidence" value="ECO:0007669"/>
    <property type="project" value="TreeGrafter"/>
</dbReference>
<comment type="function">
    <text evidence="9">Part of the tripartite ATP-independent periplasmic (TRAP) transport system.</text>
</comment>
<dbReference type="PANTHER" id="PTHR35011">
    <property type="entry name" value="2,3-DIKETO-L-GULONATE TRAP TRANSPORTER SMALL PERMEASE PROTEIN YIAM"/>
    <property type="match status" value="1"/>
</dbReference>
<dbReference type="RefSeq" id="WP_093994442.1">
    <property type="nucleotide sequence ID" value="NZ_FXZK01000025.1"/>
</dbReference>
<dbReference type="EMBL" id="FXZK01000025">
    <property type="protein sequence ID" value="SMY10303.1"/>
    <property type="molecule type" value="Genomic_DNA"/>
</dbReference>
<evidence type="ECO:0000256" key="1">
    <source>
        <dbReference type="ARBA" id="ARBA00004429"/>
    </source>
</evidence>
<feature type="transmembrane region" description="Helical" evidence="9">
    <location>
        <begin position="151"/>
        <end position="172"/>
    </location>
</feature>
<dbReference type="PANTHER" id="PTHR35011:SF10">
    <property type="entry name" value="TRAP TRANSPORTER SMALL PERMEASE PROTEIN"/>
    <property type="match status" value="1"/>
</dbReference>
<dbReference type="InterPro" id="IPR055348">
    <property type="entry name" value="DctQ"/>
</dbReference>
<sequence length="194" mass="21419">MSAQTHHEMPEIEEHHHPEVNDDPAWLAVIARISTALNKLAAVVSAALLVCMTSLILVEICMRFFSKSTYMADVLVGYGVAAITFLAAPWALEEGAMIRVTVLTDKMKGAVRWIAEAFALASAGALMWFLMMHQWGSVTKLFARGSVSQHFIPIPLWIPEAFFLTGLVLLLFHIVVRALRLLAVGHAEERALTL</sequence>
<evidence type="ECO:0000256" key="2">
    <source>
        <dbReference type="ARBA" id="ARBA00022448"/>
    </source>
</evidence>
<reference evidence="11 12" key="1">
    <citation type="submission" date="2017-05" db="EMBL/GenBank/DDBJ databases">
        <authorList>
            <person name="Song R."/>
            <person name="Chenine A.L."/>
            <person name="Ruprecht R.M."/>
        </authorList>
    </citation>
    <scope>NUCLEOTIDE SEQUENCE [LARGE SCALE GENOMIC DNA]</scope>
    <source>
        <strain evidence="11 12">CECT 8899</strain>
    </source>
</reference>
<feature type="transmembrane region" description="Helical" evidence="9">
    <location>
        <begin position="113"/>
        <end position="131"/>
    </location>
</feature>
<evidence type="ECO:0000259" key="10">
    <source>
        <dbReference type="Pfam" id="PF04290"/>
    </source>
</evidence>
<evidence type="ECO:0000256" key="8">
    <source>
        <dbReference type="ARBA" id="ARBA00038436"/>
    </source>
</evidence>
<keyword evidence="12" id="KW-1185">Reference proteome</keyword>
<comment type="subcellular location">
    <subcellularLocation>
        <location evidence="1 9">Cell inner membrane</location>
        <topology evidence="1 9">Multi-pass membrane protein</topology>
    </subcellularLocation>
</comment>
<keyword evidence="2 9" id="KW-0813">Transport</keyword>
<dbReference type="GO" id="GO:0005886">
    <property type="term" value="C:plasma membrane"/>
    <property type="evidence" value="ECO:0007669"/>
    <property type="project" value="UniProtKB-SubCell"/>
</dbReference>
<keyword evidence="4 9" id="KW-0997">Cell inner membrane</keyword>
<dbReference type="GO" id="GO:0022857">
    <property type="term" value="F:transmembrane transporter activity"/>
    <property type="evidence" value="ECO:0007669"/>
    <property type="project" value="UniProtKB-UniRule"/>
</dbReference>
<dbReference type="InterPro" id="IPR007387">
    <property type="entry name" value="TRAP_DctQ"/>
</dbReference>
<evidence type="ECO:0000256" key="9">
    <source>
        <dbReference type="RuleBase" id="RU369079"/>
    </source>
</evidence>
<comment type="similarity">
    <text evidence="8 9">Belongs to the TRAP transporter small permease family.</text>
</comment>
<evidence type="ECO:0000256" key="7">
    <source>
        <dbReference type="ARBA" id="ARBA00023136"/>
    </source>
</evidence>
<dbReference type="OrthoDB" id="9797534at2"/>
<accession>A0A238LL86</accession>
<keyword evidence="7 9" id="KW-0472">Membrane</keyword>
<evidence type="ECO:0000313" key="12">
    <source>
        <dbReference type="Proteomes" id="UP000201613"/>
    </source>
</evidence>